<evidence type="ECO:0000259" key="1">
    <source>
        <dbReference type="PROSITE" id="PS50017"/>
    </source>
</evidence>
<dbReference type="Pfam" id="PF00531">
    <property type="entry name" value="Death"/>
    <property type="match status" value="1"/>
</dbReference>
<dbReference type="EMBL" id="JAZGQO010000021">
    <property type="protein sequence ID" value="KAK6165493.1"/>
    <property type="molecule type" value="Genomic_DNA"/>
</dbReference>
<dbReference type="Proteomes" id="UP001347796">
    <property type="component" value="Unassembled WGS sequence"/>
</dbReference>
<dbReference type="GO" id="GO:0007165">
    <property type="term" value="P:signal transduction"/>
    <property type="evidence" value="ECO:0007669"/>
    <property type="project" value="InterPro"/>
</dbReference>
<dbReference type="CDD" id="cd01670">
    <property type="entry name" value="Death"/>
    <property type="match status" value="1"/>
</dbReference>
<dbReference type="PROSITE" id="PS50017">
    <property type="entry name" value="DEATH_DOMAIN"/>
    <property type="match status" value="1"/>
</dbReference>
<dbReference type="Gene3D" id="1.10.533.10">
    <property type="entry name" value="Death Domain, Fas"/>
    <property type="match status" value="1"/>
</dbReference>
<reference evidence="2 3" key="1">
    <citation type="submission" date="2024-01" db="EMBL/GenBank/DDBJ databases">
        <title>The genome of the rayed Mediterranean limpet Patella caerulea (Linnaeus, 1758).</title>
        <authorList>
            <person name="Anh-Thu Weber A."/>
            <person name="Halstead-Nussloch G."/>
        </authorList>
    </citation>
    <scope>NUCLEOTIDE SEQUENCE [LARGE SCALE GENOMIC DNA]</scope>
    <source>
        <strain evidence="2">AATW-2023a</strain>
        <tissue evidence="2">Whole specimen</tissue>
    </source>
</reference>
<name>A0AAN8G5F4_PATCE</name>
<comment type="caution">
    <text evidence="2">The sequence shown here is derived from an EMBL/GenBank/DDBJ whole genome shotgun (WGS) entry which is preliminary data.</text>
</comment>
<dbReference type="AlphaFoldDB" id="A0AAN8G5F4"/>
<protein>
    <recommendedName>
        <fullName evidence="1">Death domain-containing protein</fullName>
    </recommendedName>
</protein>
<dbReference type="SMART" id="SM00005">
    <property type="entry name" value="DEATH"/>
    <property type="match status" value="1"/>
</dbReference>
<dbReference type="InterPro" id="IPR011029">
    <property type="entry name" value="DEATH-like_dom_sf"/>
</dbReference>
<dbReference type="SUPFAM" id="SSF47986">
    <property type="entry name" value="DEATH domain"/>
    <property type="match status" value="1"/>
</dbReference>
<evidence type="ECO:0000313" key="3">
    <source>
        <dbReference type="Proteomes" id="UP001347796"/>
    </source>
</evidence>
<evidence type="ECO:0000313" key="2">
    <source>
        <dbReference type="EMBL" id="KAK6165493.1"/>
    </source>
</evidence>
<organism evidence="2 3">
    <name type="scientific">Patella caerulea</name>
    <name type="common">Rayed Mediterranean limpet</name>
    <dbReference type="NCBI Taxonomy" id="87958"/>
    <lineage>
        <taxon>Eukaryota</taxon>
        <taxon>Metazoa</taxon>
        <taxon>Spiralia</taxon>
        <taxon>Lophotrochozoa</taxon>
        <taxon>Mollusca</taxon>
        <taxon>Gastropoda</taxon>
        <taxon>Patellogastropoda</taxon>
        <taxon>Patelloidea</taxon>
        <taxon>Patellidae</taxon>
        <taxon>Patella</taxon>
    </lineage>
</organism>
<sequence length="154" mass="18189">MIHRVKLRSGKQRWQEDVIQTLRKYWEIVPGFKTPMIKRKDGVDPIRLWMDDLPKKKKRWSLDQMDINVMSGKLGEGWESIARHLGITEARIGQVRMNYPNDTQNQIFNMLNHWRQKYGNRANLITLLEACHVSGAVIAWEELQTYVDSLEIID</sequence>
<proteinExistence type="predicted"/>
<gene>
    <name evidence="2" type="ORF">SNE40_022412</name>
</gene>
<keyword evidence="3" id="KW-1185">Reference proteome</keyword>
<dbReference type="InterPro" id="IPR000488">
    <property type="entry name" value="Death_dom"/>
</dbReference>
<feature type="domain" description="Death" evidence="1">
    <location>
        <begin position="63"/>
        <end position="130"/>
    </location>
</feature>
<accession>A0AAN8G5F4</accession>